<reference evidence="4 5" key="1">
    <citation type="submission" date="2018-01" db="EMBL/GenBank/DDBJ databases">
        <authorList>
            <person name="Gaut B.S."/>
            <person name="Morton B.R."/>
            <person name="Clegg M.T."/>
            <person name="Duvall M.R."/>
        </authorList>
    </citation>
    <scope>NUCLEOTIDE SEQUENCE [LARGE SCALE GENOMIC DNA]</scope>
    <source>
        <strain evidence="4 5">HR-AV</strain>
    </source>
</reference>
<evidence type="ECO:0000259" key="2">
    <source>
        <dbReference type="Pfam" id="PF04773"/>
    </source>
</evidence>
<organism evidence="4 5">
    <name type="scientific">Solitalea longa</name>
    <dbReference type="NCBI Taxonomy" id="2079460"/>
    <lineage>
        <taxon>Bacteria</taxon>
        <taxon>Pseudomonadati</taxon>
        <taxon>Bacteroidota</taxon>
        <taxon>Sphingobacteriia</taxon>
        <taxon>Sphingobacteriales</taxon>
        <taxon>Sphingobacteriaceae</taxon>
        <taxon>Solitalea</taxon>
    </lineage>
</organism>
<gene>
    <name evidence="4" type="ORF">C3K47_05240</name>
</gene>
<protein>
    <submittedName>
        <fullName evidence="4">Anti-sigma factor</fullName>
    </submittedName>
</protein>
<comment type="caution">
    <text evidence="4">The sequence shown here is derived from an EMBL/GenBank/DDBJ whole genome shotgun (WGS) entry which is preliminary data.</text>
</comment>
<feature type="domain" description="FecR protein" evidence="2">
    <location>
        <begin position="181"/>
        <end position="276"/>
    </location>
</feature>
<dbReference type="FunFam" id="2.60.120.1440:FF:000001">
    <property type="entry name" value="Putative anti-sigma factor"/>
    <property type="match status" value="1"/>
</dbReference>
<feature type="domain" description="Protein FecR C-terminal" evidence="3">
    <location>
        <begin position="319"/>
        <end position="388"/>
    </location>
</feature>
<sequence length="394" mass="44472">MDQDRLSYLFERYQAGQLSEQEQKVWLEVLTDPKHQEAINELAEGIFDRPDLLKYRMEDAKAKEVLDHILLQPQFSSTQTYVLWKRLAGVAAAITFIAFGLYFYKSQDHKQGVETAKHVNDIAPGKMGATLTLASGKKIKLSDAPNGEIAKESGISISKTADGQVIYKVNATPAELNKINTLSTAKSETYSLTLPDQSKVWLNAESSLTYTTNLLENGIRRVKLSGEAYFEIAKDKTHPFIVESDGQEVKVLGTHFNINSYANEPETKTTLLEGSVAVSTSEGTKQTLKPGEQSTLNRSGKISVETVDVDYAVAWKEGYFQFENENLESIMRKISRWYDVEVEYKDNKLKELVFVGTVSKYKNVSQVLKKLELTNALQFKIEQKRIIISFRNKK</sequence>
<keyword evidence="1" id="KW-1133">Transmembrane helix</keyword>
<evidence type="ECO:0000256" key="1">
    <source>
        <dbReference type="SAM" id="Phobius"/>
    </source>
</evidence>
<dbReference type="Gene3D" id="3.55.50.30">
    <property type="match status" value="1"/>
</dbReference>
<evidence type="ECO:0000313" key="4">
    <source>
        <dbReference type="EMBL" id="POY37930.1"/>
    </source>
</evidence>
<accession>A0A2S5A5Q8</accession>
<dbReference type="Gene3D" id="2.60.120.1440">
    <property type="match status" value="1"/>
</dbReference>
<dbReference type="InterPro" id="IPR012373">
    <property type="entry name" value="Ferrdict_sens_TM"/>
</dbReference>
<dbReference type="AlphaFoldDB" id="A0A2S5A5Q8"/>
<dbReference type="RefSeq" id="WP_103788061.1">
    <property type="nucleotide sequence ID" value="NZ_PQVF01000003.1"/>
</dbReference>
<feature type="transmembrane region" description="Helical" evidence="1">
    <location>
        <begin position="83"/>
        <end position="104"/>
    </location>
</feature>
<dbReference type="InterPro" id="IPR032508">
    <property type="entry name" value="FecR_C"/>
</dbReference>
<dbReference type="Pfam" id="PF04773">
    <property type="entry name" value="FecR"/>
    <property type="match status" value="1"/>
</dbReference>
<evidence type="ECO:0000259" key="3">
    <source>
        <dbReference type="Pfam" id="PF16344"/>
    </source>
</evidence>
<dbReference type="GO" id="GO:0016989">
    <property type="term" value="F:sigma factor antagonist activity"/>
    <property type="evidence" value="ECO:0007669"/>
    <property type="project" value="TreeGrafter"/>
</dbReference>
<name>A0A2S5A5Q8_9SPHI</name>
<dbReference type="Proteomes" id="UP000236893">
    <property type="component" value="Unassembled WGS sequence"/>
</dbReference>
<evidence type="ECO:0000313" key="5">
    <source>
        <dbReference type="Proteomes" id="UP000236893"/>
    </source>
</evidence>
<keyword evidence="5" id="KW-1185">Reference proteome</keyword>
<keyword evidence="1" id="KW-0472">Membrane</keyword>
<dbReference type="PANTHER" id="PTHR30273:SF2">
    <property type="entry name" value="PROTEIN FECR"/>
    <property type="match status" value="1"/>
</dbReference>
<dbReference type="OrthoDB" id="1099963at2"/>
<dbReference type="Pfam" id="PF16344">
    <property type="entry name" value="FecR_C"/>
    <property type="match status" value="1"/>
</dbReference>
<dbReference type="EMBL" id="PQVF01000003">
    <property type="protein sequence ID" value="POY37930.1"/>
    <property type="molecule type" value="Genomic_DNA"/>
</dbReference>
<dbReference type="PANTHER" id="PTHR30273">
    <property type="entry name" value="PERIPLASMIC SIGNAL SENSOR AND SIGMA FACTOR ACTIVATOR FECR-RELATED"/>
    <property type="match status" value="1"/>
</dbReference>
<keyword evidence="1" id="KW-0812">Transmembrane</keyword>
<proteinExistence type="predicted"/>
<dbReference type="InterPro" id="IPR006860">
    <property type="entry name" value="FecR"/>
</dbReference>